<dbReference type="InterPro" id="IPR050680">
    <property type="entry name" value="YpeA/RimI_acetyltransf"/>
</dbReference>
<keyword evidence="2" id="KW-0012">Acyltransferase</keyword>
<name>A0ABS4MFE0_9LACO</name>
<dbReference type="PANTHER" id="PTHR43420">
    <property type="entry name" value="ACETYLTRANSFERASE"/>
    <property type="match status" value="1"/>
</dbReference>
<organism evidence="4 5">
    <name type="scientific">Lactobacillus colini</name>
    <dbReference type="NCBI Taxonomy" id="1819254"/>
    <lineage>
        <taxon>Bacteria</taxon>
        <taxon>Bacillati</taxon>
        <taxon>Bacillota</taxon>
        <taxon>Bacilli</taxon>
        <taxon>Lactobacillales</taxon>
        <taxon>Lactobacillaceae</taxon>
        <taxon>Lactobacillus</taxon>
    </lineage>
</organism>
<dbReference type="CDD" id="cd04301">
    <property type="entry name" value="NAT_SF"/>
    <property type="match status" value="1"/>
</dbReference>
<dbReference type="PROSITE" id="PS51186">
    <property type="entry name" value="GNAT"/>
    <property type="match status" value="1"/>
</dbReference>
<dbReference type="Gene3D" id="3.40.630.30">
    <property type="match status" value="1"/>
</dbReference>
<sequence length="175" mass="20316">MDYTIKKVTTRDVKELQKISRLTFKETFGADNSAENMAEFLDKAYDEEKLLKEIKNPNSQFFFLLVDNKVAGYLKVNEADAQSEDVAKNALEVERIYLSKDYQHRGLGLVLIKLAEKIARENNKDNMWLGVWEHNLNAQKFYQKDGFKRISQHTFIVGDDPQTDYILLKSLTDEA</sequence>
<evidence type="ECO:0000259" key="3">
    <source>
        <dbReference type="PROSITE" id="PS51186"/>
    </source>
</evidence>
<keyword evidence="1" id="KW-0808">Transferase</keyword>
<dbReference type="Pfam" id="PF00583">
    <property type="entry name" value="Acetyltransf_1"/>
    <property type="match status" value="1"/>
</dbReference>
<evidence type="ECO:0000313" key="4">
    <source>
        <dbReference type="EMBL" id="MBP2058051.1"/>
    </source>
</evidence>
<evidence type="ECO:0000313" key="5">
    <source>
        <dbReference type="Proteomes" id="UP001519292"/>
    </source>
</evidence>
<keyword evidence="5" id="KW-1185">Reference proteome</keyword>
<reference evidence="4 5" key="1">
    <citation type="submission" date="2021-03" db="EMBL/GenBank/DDBJ databases">
        <title>Genomic Encyclopedia of Type Strains, Phase IV (KMG-IV): sequencing the most valuable type-strain genomes for metagenomic binning, comparative biology and taxonomic classification.</title>
        <authorList>
            <person name="Goeker M."/>
        </authorList>
    </citation>
    <scope>NUCLEOTIDE SEQUENCE [LARGE SCALE GENOMIC DNA]</scope>
    <source>
        <strain evidence="4 5">DSM 101872</strain>
    </source>
</reference>
<dbReference type="SUPFAM" id="SSF55729">
    <property type="entry name" value="Acyl-CoA N-acyltransferases (Nat)"/>
    <property type="match status" value="1"/>
</dbReference>
<proteinExistence type="predicted"/>
<gene>
    <name evidence="4" type="ORF">J2Z60_001228</name>
</gene>
<dbReference type="EMBL" id="JAGGLU010000006">
    <property type="protein sequence ID" value="MBP2058051.1"/>
    <property type="molecule type" value="Genomic_DNA"/>
</dbReference>
<dbReference type="Proteomes" id="UP001519292">
    <property type="component" value="Unassembled WGS sequence"/>
</dbReference>
<dbReference type="InterPro" id="IPR000182">
    <property type="entry name" value="GNAT_dom"/>
</dbReference>
<dbReference type="InterPro" id="IPR016181">
    <property type="entry name" value="Acyl_CoA_acyltransferase"/>
</dbReference>
<evidence type="ECO:0000256" key="1">
    <source>
        <dbReference type="ARBA" id="ARBA00022679"/>
    </source>
</evidence>
<evidence type="ECO:0000256" key="2">
    <source>
        <dbReference type="ARBA" id="ARBA00023315"/>
    </source>
</evidence>
<dbReference type="RefSeq" id="WP_209686793.1">
    <property type="nucleotide sequence ID" value="NZ_JAGGLU010000006.1"/>
</dbReference>
<accession>A0ABS4MFE0</accession>
<feature type="domain" description="N-acetyltransferase" evidence="3">
    <location>
        <begin position="3"/>
        <end position="172"/>
    </location>
</feature>
<comment type="caution">
    <text evidence="4">The sequence shown here is derived from an EMBL/GenBank/DDBJ whole genome shotgun (WGS) entry which is preliminary data.</text>
</comment>
<protein>
    <submittedName>
        <fullName evidence="4">Ribosomal protein S18 acetylase RimI-like enzyme</fullName>
    </submittedName>
</protein>
<dbReference type="PANTHER" id="PTHR43420:SF47">
    <property type="entry name" value="N-ACETYLTRANSFERASE DOMAIN-CONTAINING PROTEIN"/>
    <property type="match status" value="1"/>
</dbReference>